<evidence type="ECO:0000313" key="1">
    <source>
        <dbReference type="EMBL" id="PHZ85812.1"/>
    </source>
</evidence>
<dbReference type="InterPro" id="IPR009078">
    <property type="entry name" value="Ferritin-like_SF"/>
</dbReference>
<dbReference type="AlphaFoldDB" id="A0A2G4YTZ6"/>
<dbReference type="GO" id="GO:0016491">
    <property type="term" value="F:oxidoreductase activity"/>
    <property type="evidence" value="ECO:0007669"/>
    <property type="project" value="InterPro"/>
</dbReference>
<proteinExistence type="predicted"/>
<dbReference type="CDD" id="cd00657">
    <property type="entry name" value="Ferritin_like"/>
    <property type="match status" value="1"/>
</dbReference>
<dbReference type="Proteomes" id="UP000229730">
    <property type="component" value="Unassembled WGS sequence"/>
</dbReference>
<organism evidence="1 2">
    <name type="scientific">Paremcibacter congregatus</name>
    <dbReference type="NCBI Taxonomy" id="2043170"/>
    <lineage>
        <taxon>Bacteria</taxon>
        <taxon>Pseudomonadati</taxon>
        <taxon>Pseudomonadota</taxon>
        <taxon>Alphaproteobacteria</taxon>
        <taxon>Emcibacterales</taxon>
        <taxon>Emcibacteraceae</taxon>
        <taxon>Paremcibacter</taxon>
    </lineage>
</organism>
<dbReference type="Gene3D" id="1.10.620.20">
    <property type="entry name" value="Ribonucleotide Reductase, subunit A"/>
    <property type="match status" value="1"/>
</dbReference>
<gene>
    <name evidence="1" type="ORF">CRD36_03790</name>
</gene>
<keyword evidence="2" id="KW-1185">Reference proteome</keyword>
<comment type="caution">
    <text evidence="1">The sequence shown here is derived from an EMBL/GenBank/DDBJ whole genome shotgun (WGS) entry which is preliminary data.</text>
</comment>
<dbReference type="InParanoid" id="A0A2G4YTZ6"/>
<sequence>MTWTQAHIPWDDFKPDQVNPTIVPIVKTAALIEANSASYVAYLQNVFSAERNIAKAIDVWGQQEYQHGLTLGRWAALADPSFSFFHNLDFFRKGYQIPAYEAGSTRGSPVGELLARCVVEAGTTSFYTALYEQTSEPCLKQICLLIAQDEQSHYRLFRALTAKYYYAEYDAMPIWDKIKTVVGRATETDDDEIAYAYYSAHDRHLHSGEVPYDREKCSKLYFSRIYRLYQKKHIELLVRLMVQTIGKTPNSPVTTVCSTLTWGMWSLKKYASWSLNH</sequence>
<dbReference type="SUPFAM" id="SSF47240">
    <property type="entry name" value="Ferritin-like"/>
    <property type="match status" value="1"/>
</dbReference>
<dbReference type="EMBL" id="PDEM01000009">
    <property type="protein sequence ID" value="PHZ85812.1"/>
    <property type="molecule type" value="Genomic_DNA"/>
</dbReference>
<accession>A0A2G4YTZ6</accession>
<protein>
    <submittedName>
        <fullName evidence="1">Rubrerythrin family protein</fullName>
    </submittedName>
</protein>
<name>A0A2G4YTZ6_9PROT</name>
<evidence type="ECO:0000313" key="2">
    <source>
        <dbReference type="Proteomes" id="UP000229730"/>
    </source>
</evidence>
<dbReference type="OrthoDB" id="581372at2"/>
<reference evidence="1 2" key="1">
    <citation type="submission" date="2017-10" db="EMBL/GenBank/DDBJ databases">
        <title>Frigbacter circumglobatus gen. nov. sp. nov., isolated from sediment cultured in situ.</title>
        <authorList>
            <person name="Zhao Z."/>
        </authorList>
    </citation>
    <scope>NUCLEOTIDE SEQUENCE [LARGE SCALE GENOMIC DNA]</scope>
    <source>
        <strain evidence="1 2">ZYL</strain>
    </source>
</reference>
<dbReference type="InterPro" id="IPR012348">
    <property type="entry name" value="RNR-like"/>
</dbReference>
<dbReference type="RefSeq" id="WP_099471397.1">
    <property type="nucleotide sequence ID" value="NZ_CP041025.1"/>
</dbReference>